<evidence type="ECO:0000313" key="2">
    <source>
        <dbReference type="EMBL" id="CDF92029.1"/>
    </source>
</evidence>
<name>A0A8J2X5M1_ZYGB2</name>
<keyword evidence="3" id="KW-1185">Reference proteome</keyword>
<feature type="region of interest" description="Disordered" evidence="1">
    <location>
        <begin position="315"/>
        <end position="342"/>
    </location>
</feature>
<dbReference type="AlphaFoldDB" id="A0A8J2X5M1"/>
<sequence length="365" mass="42453">MTASEDYDTIVKIYQTQIEHSALRQDSLEFQNTVSSTIEKLLSLKSIIHDKLALFSSNETVEDIATKSLKFLSIDYYLALLFSKKQMSQLNDAMAKNKMKLKFLEKTIQLFMQFLVTLQDYEILDSFLSKKIESFEETYSPSLNDLYSQPNHSEDLSGAQKKRQQKIEMFRHSKAMNEKLTFIESKFKSGEMNSNDEEKLRELYIQKLQTLSYQAFTDIEQTLYEVELLRNFTRDSSALSQAQPAPLKEISEDDGGYTEKLESLNKPLLSKQGKVLRNFTLVDQKTKLQSKVRGYGQYGPTMSVEEFLEKEWEENRVLQGGGETQNKERNEDDMDWQDEETYKARKWDEFKESVPRGSGNTMNRG</sequence>
<protein>
    <submittedName>
        <fullName evidence="2">ZYBA0S18-00518g1_1</fullName>
    </submittedName>
</protein>
<dbReference type="Proteomes" id="UP000019375">
    <property type="component" value="Unassembled WGS sequence"/>
</dbReference>
<accession>A0A8J2X5M1</accession>
<reference evidence="3" key="1">
    <citation type="journal article" date="2013" name="Genome Announc.">
        <title>Genome sequence of the food spoilage yeast Zygosaccharomyces bailii CLIB 213(T).</title>
        <authorList>
            <person name="Galeote V."/>
            <person name="Bigey F."/>
            <person name="Devillers H."/>
            <person name="Neuveglise C."/>
            <person name="Dequin S."/>
        </authorList>
    </citation>
    <scope>NUCLEOTIDE SEQUENCE [LARGE SCALE GENOMIC DNA]</scope>
    <source>
        <strain evidence="3">CLIB 213 / ATCC 58445 / CBS 680 / CCRC 21525 / NBRC 1098 / NCYC 1416 / NRRL Y-2227</strain>
    </source>
</reference>
<dbReference type="Pfam" id="PF04177">
    <property type="entry name" value="TAP42"/>
    <property type="match status" value="1"/>
</dbReference>
<dbReference type="GO" id="GO:0051721">
    <property type="term" value="F:protein phosphatase 2A binding"/>
    <property type="evidence" value="ECO:0007669"/>
    <property type="project" value="TreeGrafter"/>
</dbReference>
<dbReference type="OrthoDB" id="10261753at2759"/>
<dbReference type="GO" id="GO:0035303">
    <property type="term" value="P:regulation of dephosphorylation"/>
    <property type="evidence" value="ECO:0007669"/>
    <property type="project" value="TreeGrafter"/>
</dbReference>
<dbReference type="InterPro" id="IPR038511">
    <property type="entry name" value="TAP42/TAP46-like_sf"/>
</dbReference>
<evidence type="ECO:0000313" key="3">
    <source>
        <dbReference type="Proteomes" id="UP000019375"/>
    </source>
</evidence>
<dbReference type="EMBL" id="HG316471">
    <property type="protein sequence ID" value="CDF92029.1"/>
    <property type="molecule type" value="Genomic_DNA"/>
</dbReference>
<dbReference type="PANTHER" id="PTHR10933:SF9">
    <property type="entry name" value="IMMUNOGLOBULIN-BINDING PROTEIN 1"/>
    <property type="match status" value="1"/>
</dbReference>
<dbReference type="GO" id="GO:0005829">
    <property type="term" value="C:cytosol"/>
    <property type="evidence" value="ECO:0007669"/>
    <property type="project" value="TreeGrafter"/>
</dbReference>
<proteinExistence type="predicted"/>
<organism evidence="2 3">
    <name type="scientific">Zygosaccharomyces bailii (strain CLIB 213 / ATCC 58445 / CBS 680 / BCRC 21525 / NBRC 1098 / NCYC 1416 / NRRL Y-2227)</name>
    <dbReference type="NCBI Taxonomy" id="1333698"/>
    <lineage>
        <taxon>Eukaryota</taxon>
        <taxon>Fungi</taxon>
        <taxon>Dikarya</taxon>
        <taxon>Ascomycota</taxon>
        <taxon>Saccharomycotina</taxon>
        <taxon>Saccharomycetes</taxon>
        <taxon>Saccharomycetales</taxon>
        <taxon>Saccharomycetaceae</taxon>
        <taxon>Zygosaccharomyces</taxon>
    </lineage>
</organism>
<evidence type="ECO:0000256" key="1">
    <source>
        <dbReference type="SAM" id="MobiDB-lite"/>
    </source>
</evidence>
<gene>
    <name evidence="2" type="ORF">BN860_00518g</name>
</gene>
<dbReference type="GO" id="GO:0009966">
    <property type="term" value="P:regulation of signal transduction"/>
    <property type="evidence" value="ECO:0007669"/>
    <property type="project" value="InterPro"/>
</dbReference>
<dbReference type="InterPro" id="IPR007304">
    <property type="entry name" value="TAP46-like"/>
</dbReference>
<dbReference type="PANTHER" id="PTHR10933">
    <property type="entry name" value="IMMUNOGLOBULIN-BINDING PROTEIN 1"/>
    <property type="match status" value="1"/>
</dbReference>
<dbReference type="Gene3D" id="1.25.40.540">
    <property type="entry name" value="TAP42-like family"/>
    <property type="match status" value="1"/>
</dbReference>